<organism evidence="1 2">
    <name type="scientific">Mya arenaria</name>
    <name type="common">Soft-shell clam</name>
    <dbReference type="NCBI Taxonomy" id="6604"/>
    <lineage>
        <taxon>Eukaryota</taxon>
        <taxon>Metazoa</taxon>
        <taxon>Spiralia</taxon>
        <taxon>Lophotrochozoa</taxon>
        <taxon>Mollusca</taxon>
        <taxon>Bivalvia</taxon>
        <taxon>Autobranchia</taxon>
        <taxon>Heteroconchia</taxon>
        <taxon>Euheterodonta</taxon>
        <taxon>Imparidentia</taxon>
        <taxon>Neoheterodontei</taxon>
        <taxon>Myida</taxon>
        <taxon>Myoidea</taxon>
        <taxon>Myidae</taxon>
        <taxon>Mya</taxon>
    </lineage>
</organism>
<dbReference type="Proteomes" id="UP001164746">
    <property type="component" value="Chromosome 3"/>
</dbReference>
<gene>
    <name evidence="1" type="ORF">MAR_025359</name>
</gene>
<evidence type="ECO:0000313" key="2">
    <source>
        <dbReference type="Proteomes" id="UP001164746"/>
    </source>
</evidence>
<accession>A0ABY7DWK6</accession>
<keyword evidence="2" id="KW-1185">Reference proteome</keyword>
<protein>
    <submittedName>
        <fullName evidence="1">Uncharacterized protein</fullName>
    </submittedName>
</protein>
<reference evidence="1" key="1">
    <citation type="submission" date="2022-11" db="EMBL/GenBank/DDBJ databases">
        <title>Centuries of genome instability and evolution in soft-shell clam transmissible cancer (bioRxiv).</title>
        <authorList>
            <person name="Hart S.F.M."/>
            <person name="Yonemitsu M.A."/>
            <person name="Giersch R.M."/>
            <person name="Beal B.F."/>
            <person name="Arriagada G."/>
            <person name="Davis B.W."/>
            <person name="Ostrander E.A."/>
            <person name="Goff S.P."/>
            <person name="Metzger M.J."/>
        </authorList>
    </citation>
    <scope>NUCLEOTIDE SEQUENCE</scope>
    <source>
        <strain evidence="1">MELC-2E11</strain>
        <tissue evidence="1">Siphon/mantle</tissue>
    </source>
</reference>
<sequence length="185" mass="21256">MAVTSLFVAFKIVETSSNEYVHDNSTSSNIELSTVIVLLQGQERTKSSRVGEVVSGYNMDDFKTVKVYIEVIARQVGAYLPEYQTVCFSGRTPIPVETHLLFFPASWRVSSHEKKRRKRFRVSIARIFRSNFQRSIHKQMFTEMEIIQLPFSVFVVDRTVVMIQGCKDTLHYGKMDTNCVMVVVL</sequence>
<name>A0ABY7DWK6_MYAAR</name>
<proteinExistence type="predicted"/>
<evidence type="ECO:0000313" key="1">
    <source>
        <dbReference type="EMBL" id="WAR00987.1"/>
    </source>
</evidence>
<dbReference type="EMBL" id="CP111014">
    <property type="protein sequence ID" value="WAR00987.1"/>
    <property type="molecule type" value="Genomic_DNA"/>
</dbReference>